<dbReference type="PANTHER" id="PTHR38777:SF1">
    <property type="entry name" value="DNAK SUPPRESSOR PROTEIN"/>
    <property type="match status" value="1"/>
</dbReference>
<accession>A0ABP9NAV1</accession>
<feature type="domain" description="Zinc finger DksA/TraR C4-type" evidence="5">
    <location>
        <begin position="33"/>
        <end position="65"/>
    </location>
</feature>
<evidence type="ECO:0000259" key="5">
    <source>
        <dbReference type="Pfam" id="PF01258"/>
    </source>
</evidence>
<feature type="zinc finger region" description="dksA C4-type" evidence="4">
    <location>
        <begin position="35"/>
        <end position="59"/>
    </location>
</feature>
<dbReference type="InterPro" id="IPR012783">
    <property type="entry name" value="Znf_C4_TraR"/>
</dbReference>
<sequence length="68" mass="7802">MRDTIDRANDLAQQEIDNILVKRQTVFVGESAINCLECGDPIPEKRRQLLQGCKLCVDCQQIKERLTK</sequence>
<name>A0ABP9NAV1_9GAMM</name>
<keyword evidence="7" id="KW-1185">Reference proteome</keyword>
<evidence type="ECO:0000256" key="3">
    <source>
        <dbReference type="ARBA" id="ARBA00022833"/>
    </source>
</evidence>
<dbReference type="Proteomes" id="UP001500171">
    <property type="component" value="Unassembled WGS sequence"/>
</dbReference>
<keyword evidence="2" id="KW-0863">Zinc-finger</keyword>
<keyword evidence="1" id="KW-0479">Metal-binding</keyword>
<dbReference type="InterPro" id="IPR000962">
    <property type="entry name" value="Znf_DskA_TraR"/>
</dbReference>
<dbReference type="PANTHER" id="PTHR38777">
    <property type="entry name" value="FELS-2 PROPHAGE PROTEIN"/>
    <property type="match status" value="1"/>
</dbReference>
<evidence type="ECO:0000256" key="1">
    <source>
        <dbReference type="ARBA" id="ARBA00022723"/>
    </source>
</evidence>
<gene>
    <name evidence="6" type="ORF">GCM10023211_21610</name>
</gene>
<dbReference type="NCBIfam" id="TIGR02419">
    <property type="entry name" value="C4_traR_proteo"/>
    <property type="match status" value="1"/>
</dbReference>
<comment type="caution">
    <text evidence="6">The sequence shown here is derived from an EMBL/GenBank/DDBJ whole genome shotgun (WGS) entry which is preliminary data.</text>
</comment>
<evidence type="ECO:0000313" key="6">
    <source>
        <dbReference type="EMBL" id="GAA5113447.1"/>
    </source>
</evidence>
<protein>
    <submittedName>
        <fullName evidence="6">TraR/DksA C4-type zinc finger protein</fullName>
    </submittedName>
</protein>
<proteinExistence type="predicted"/>
<dbReference type="SUPFAM" id="SSF57716">
    <property type="entry name" value="Glucocorticoid receptor-like (DNA-binding domain)"/>
    <property type="match status" value="1"/>
</dbReference>
<keyword evidence="3" id="KW-0862">Zinc</keyword>
<reference evidence="7" key="1">
    <citation type="journal article" date="2019" name="Int. J. Syst. Evol. Microbiol.">
        <title>The Global Catalogue of Microorganisms (GCM) 10K type strain sequencing project: providing services to taxonomists for standard genome sequencing and annotation.</title>
        <authorList>
            <consortium name="The Broad Institute Genomics Platform"/>
            <consortium name="The Broad Institute Genome Sequencing Center for Infectious Disease"/>
            <person name="Wu L."/>
            <person name="Ma J."/>
        </authorList>
    </citation>
    <scope>NUCLEOTIDE SEQUENCE [LARGE SCALE GENOMIC DNA]</scope>
    <source>
        <strain evidence="7">JCM 18050</strain>
    </source>
</reference>
<dbReference type="Pfam" id="PF01258">
    <property type="entry name" value="zf-dskA_traR"/>
    <property type="match status" value="1"/>
</dbReference>
<dbReference type="PROSITE" id="PS51128">
    <property type="entry name" value="ZF_DKSA_2"/>
    <property type="match status" value="1"/>
</dbReference>
<dbReference type="EMBL" id="BAABHY010000006">
    <property type="protein sequence ID" value="GAA5113447.1"/>
    <property type="molecule type" value="Genomic_DNA"/>
</dbReference>
<organism evidence="6 7">
    <name type="scientific">Orbus sasakiae</name>
    <dbReference type="NCBI Taxonomy" id="1078475"/>
    <lineage>
        <taxon>Bacteria</taxon>
        <taxon>Pseudomonadati</taxon>
        <taxon>Pseudomonadota</taxon>
        <taxon>Gammaproteobacteria</taxon>
        <taxon>Orbales</taxon>
        <taxon>Orbaceae</taxon>
        <taxon>Orbus</taxon>
    </lineage>
</organism>
<dbReference type="RefSeq" id="WP_345492105.1">
    <property type="nucleotide sequence ID" value="NZ_BAABHY010000006.1"/>
</dbReference>
<dbReference type="Gene3D" id="1.20.120.910">
    <property type="entry name" value="DksA, coiled-coil domain"/>
    <property type="match status" value="1"/>
</dbReference>
<evidence type="ECO:0000313" key="7">
    <source>
        <dbReference type="Proteomes" id="UP001500171"/>
    </source>
</evidence>
<evidence type="ECO:0000256" key="4">
    <source>
        <dbReference type="PROSITE-ProRule" id="PRU00510"/>
    </source>
</evidence>
<evidence type="ECO:0000256" key="2">
    <source>
        <dbReference type="ARBA" id="ARBA00022771"/>
    </source>
</evidence>